<keyword evidence="2" id="KW-1185">Reference proteome</keyword>
<gene>
    <name evidence="1" type="ORF">EV356DRAFT_288482</name>
</gene>
<reference evidence="1" key="1">
    <citation type="journal article" date="2020" name="Stud. Mycol.">
        <title>101 Dothideomycetes genomes: a test case for predicting lifestyles and emergence of pathogens.</title>
        <authorList>
            <person name="Haridas S."/>
            <person name="Albert R."/>
            <person name="Binder M."/>
            <person name="Bloem J."/>
            <person name="Labutti K."/>
            <person name="Salamov A."/>
            <person name="Andreopoulos B."/>
            <person name="Baker S."/>
            <person name="Barry K."/>
            <person name="Bills G."/>
            <person name="Bluhm B."/>
            <person name="Cannon C."/>
            <person name="Castanera R."/>
            <person name="Culley D."/>
            <person name="Daum C."/>
            <person name="Ezra D."/>
            <person name="Gonzalez J."/>
            <person name="Henrissat B."/>
            <person name="Kuo A."/>
            <person name="Liang C."/>
            <person name="Lipzen A."/>
            <person name="Lutzoni F."/>
            <person name="Magnuson J."/>
            <person name="Mondo S."/>
            <person name="Nolan M."/>
            <person name="Ohm R."/>
            <person name="Pangilinan J."/>
            <person name="Park H.-J."/>
            <person name="Ramirez L."/>
            <person name="Alfaro M."/>
            <person name="Sun H."/>
            <person name="Tritt A."/>
            <person name="Yoshinaga Y."/>
            <person name="Zwiers L.-H."/>
            <person name="Turgeon B."/>
            <person name="Goodwin S."/>
            <person name="Spatafora J."/>
            <person name="Crous P."/>
            <person name="Grigoriev I."/>
        </authorList>
    </citation>
    <scope>NUCLEOTIDE SEQUENCE</scope>
    <source>
        <strain evidence="1">Tuck. ex Michener</strain>
    </source>
</reference>
<evidence type="ECO:0000313" key="2">
    <source>
        <dbReference type="Proteomes" id="UP000800092"/>
    </source>
</evidence>
<name>A0A6A6H0E0_VIRVR</name>
<organism evidence="1 2">
    <name type="scientific">Viridothelium virens</name>
    <name type="common">Speckled blister lichen</name>
    <name type="synonym">Trypethelium virens</name>
    <dbReference type="NCBI Taxonomy" id="1048519"/>
    <lineage>
        <taxon>Eukaryota</taxon>
        <taxon>Fungi</taxon>
        <taxon>Dikarya</taxon>
        <taxon>Ascomycota</taxon>
        <taxon>Pezizomycotina</taxon>
        <taxon>Dothideomycetes</taxon>
        <taxon>Dothideomycetes incertae sedis</taxon>
        <taxon>Trypetheliales</taxon>
        <taxon>Trypetheliaceae</taxon>
        <taxon>Viridothelium</taxon>
    </lineage>
</organism>
<dbReference type="AlphaFoldDB" id="A0A6A6H0E0"/>
<proteinExistence type="predicted"/>
<dbReference type="EMBL" id="ML991825">
    <property type="protein sequence ID" value="KAF2231546.1"/>
    <property type="molecule type" value="Genomic_DNA"/>
</dbReference>
<sequence>MLDTSGREPGNQMVSHYDGSTKFGWRARIREAHWHVHGWWSSVRQALGNAIVQDSFLLFVERRKSWKLLDSQLLENQITVGKRRHHSLRRQEERVVVEKSHEPRSQWFILCRCFLVHSRKNAERCWHYMLSSILHPSLVISRDQQYRPLSLRPIFSASVFFDFAPPVHFND</sequence>
<protein>
    <submittedName>
        <fullName evidence="1">Uncharacterized protein</fullName>
    </submittedName>
</protein>
<dbReference type="Proteomes" id="UP000800092">
    <property type="component" value="Unassembled WGS sequence"/>
</dbReference>
<evidence type="ECO:0000313" key="1">
    <source>
        <dbReference type="EMBL" id="KAF2231546.1"/>
    </source>
</evidence>
<accession>A0A6A6H0E0</accession>